<dbReference type="InterPro" id="IPR011214">
    <property type="entry name" value="UCP020967"/>
</dbReference>
<dbReference type="PIRSF" id="PIRSF020967">
    <property type="entry name" value="UCP020967"/>
    <property type="match status" value="1"/>
</dbReference>
<dbReference type="InterPro" id="IPR000836">
    <property type="entry name" value="PRTase_dom"/>
</dbReference>
<dbReference type="Pfam" id="PF15609">
    <property type="entry name" value="PRTase_2"/>
    <property type="match status" value="1"/>
</dbReference>
<dbReference type="CDD" id="cd06223">
    <property type="entry name" value="PRTases_typeI"/>
    <property type="match status" value="1"/>
</dbReference>
<dbReference type="InterPro" id="IPR022537">
    <property type="entry name" value="TRSP_dom"/>
</dbReference>
<dbReference type="InterPro" id="IPR041688">
    <property type="entry name" value="PRTase_2"/>
</dbReference>
<dbReference type="GO" id="GO:0016757">
    <property type="term" value="F:glycosyltransferase activity"/>
    <property type="evidence" value="ECO:0007669"/>
    <property type="project" value="UniProtKB-KW"/>
</dbReference>
<sequence>MTVLSGNDVDKTQADKKQVYQKQVYQKKLNSGTLTVTASHGTASLETLFDIAERRNPKRAFLFVSKVLGRHIPAKPSIMRSVYQQLSEQFPTHLPGPALYIGMAETAVGLAAGVFQETKHNVDESVFLTSTRHPVDGDLLCEFKENHSHATDHLIYWPASGQLRQRVVNARTLVLIDDEATTGNTFLNLLDALRHAGLEHIEHIVTVTLTDWSGKAVVKRSPLPVSGVSLIEGNWQWEADISAPVPVMPQVNVTARGKINIIGQQSWGRLGADDIQCDIGAAITAKAGENVLVLGSSEFVWQPFLLAERLEQAGASVVFGSTTRSPISFGHAIQSVMAFTDNYGLGIPNFLYNVAHQQFDRILLCLETPKTSVDPALMAQLARVSPVVEIVGYD</sequence>
<feature type="domain" description="Orotate phosphoribosyltransferase-like" evidence="2">
    <location>
        <begin position="48"/>
        <end position="233"/>
    </location>
</feature>
<dbReference type="EMBL" id="NJCX01000013">
    <property type="protein sequence ID" value="PHM73240.1"/>
    <property type="molecule type" value="Genomic_DNA"/>
</dbReference>
<dbReference type="OrthoDB" id="56827at2"/>
<evidence type="ECO:0000313" key="4">
    <source>
        <dbReference type="Proteomes" id="UP000221101"/>
    </source>
</evidence>
<dbReference type="InterPro" id="IPR029057">
    <property type="entry name" value="PRTase-like"/>
</dbReference>
<evidence type="ECO:0000313" key="3">
    <source>
        <dbReference type="EMBL" id="PHM73240.1"/>
    </source>
</evidence>
<gene>
    <name evidence="3" type="ORF">Xkoz_02131</name>
</gene>
<dbReference type="Pfam" id="PF12500">
    <property type="entry name" value="TRSP"/>
    <property type="match status" value="1"/>
</dbReference>
<evidence type="ECO:0000259" key="2">
    <source>
        <dbReference type="Pfam" id="PF15609"/>
    </source>
</evidence>
<comment type="caution">
    <text evidence="3">The sequence shown here is derived from an EMBL/GenBank/DDBJ whole genome shotgun (WGS) entry which is preliminary data.</text>
</comment>
<reference evidence="3 4" key="1">
    <citation type="journal article" date="2017" name="Nat. Microbiol.">
        <title>Natural product diversity associated with the nematode symbionts Photorhabdus and Xenorhabdus.</title>
        <authorList>
            <person name="Tobias N.J."/>
            <person name="Wolff H."/>
            <person name="Djahanschiri B."/>
            <person name="Grundmann F."/>
            <person name="Kronenwerth M."/>
            <person name="Shi Y.M."/>
            <person name="Simonyi S."/>
            <person name="Grun P."/>
            <person name="Shapiro-Ilan D."/>
            <person name="Pidot S.J."/>
            <person name="Stinear T.P."/>
            <person name="Ebersberger I."/>
            <person name="Bode H.B."/>
        </authorList>
    </citation>
    <scope>NUCLEOTIDE SEQUENCE [LARGE SCALE GENOMIC DNA]</scope>
    <source>
        <strain evidence="3 4">DSM 17907</strain>
    </source>
</reference>
<feature type="domain" description="TRSP" evidence="1">
    <location>
        <begin position="279"/>
        <end position="372"/>
    </location>
</feature>
<keyword evidence="3" id="KW-0808">Transferase</keyword>
<organism evidence="3 4">
    <name type="scientific">Xenorhabdus kozodoii</name>
    <dbReference type="NCBI Taxonomy" id="351676"/>
    <lineage>
        <taxon>Bacteria</taxon>
        <taxon>Pseudomonadati</taxon>
        <taxon>Pseudomonadota</taxon>
        <taxon>Gammaproteobacteria</taxon>
        <taxon>Enterobacterales</taxon>
        <taxon>Morganellaceae</taxon>
        <taxon>Xenorhabdus</taxon>
    </lineage>
</organism>
<dbReference type="RefSeq" id="WP_099142127.1">
    <property type="nucleotide sequence ID" value="NZ_CAWNOR010000035.1"/>
</dbReference>
<keyword evidence="3" id="KW-0328">Glycosyltransferase</keyword>
<accession>A0A2D0LC54</accession>
<keyword evidence="4" id="KW-1185">Reference proteome</keyword>
<dbReference type="SUPFAM" id="SSF53271">
    <property type="entry name" value="PRTase-like"/>
    <property type="match status" value="1"/>
</dbReference>
<protein>
    <submittedName>
        <fullName evidence="3">Adenine/guanine phosphoribosyltransferase</fullName>
    </submittedName>
</protein>
<dbReference type="AlphaFoldDB" id="A0A2D0LC54"/>
<dbReference type="Gene3D" id="3.40.50.2020">
    <property type="match status" value="1"/>
</dbReference>
<proteinExistence type="predicted"/>
<dbReference type="Proteomes" id="UP000221101">
    <property type="component" value="Unassembled WGS sequence"/>
</dbReference>
<evidence type="ECO:0000259" key="1">
    <source>
        <dbReference type="Pfam" id="PF12500"/>
    </source>
</evidence>
<name>A0A2D0LC54_9GAMM</name>